<dbReference type="InterPro" id="IPR009241">
    <property type="entry name" value="HigB-like"/>
</dbReference>
<gene>
    <name evidence="1" type="ORF">Y5W_03660</name>
</gene>
<dbReference type="NCBIfam" id="TIGR02683">
    <property type="entry name" value="upstrm_HI1419"/>
    <property type="match status" value="1"/>
</dbReference>
<dbReference type="InterPro" id="IPR014056">
    <property type="entry name" value="TypeIITA-like_toxin_pred"/>
</dbReference>
<dbReference type="EMBL" id="ARXX01000095">
    <property type="protein sequence ID" value="MBF5058366.1"/>
    <property type="molecule type" value="Genomic_DNA"/>
</dbReference>
<reference evidence="1 2" key="1">
    <citation type="submission" date="2012-09" db="EMBL/GenBank/DDBJ databases">
        <title>Genome Sequence of alkane-degrading Bacterium Alcanivorax sp. 521-1.</title>
        <authorList>
            <person name="Lai Q."/>
            <person name="Shao Z."/>
        </authorList>
    </citation>
    <scope>NUCLEOTIDE SEQUENCE [LARGE SCALE GENOMIC DNA]</scope>
    <source>
        <strain evidence="1 2">521-1</strain>
    </source>
</reference>
<dbReference type="PANTHER" id="PTHR41791:SF1">
    <property type="entry name" value="SSL7039 PROTEIN"/>
    <property type="match status" value="1"/>
</dbReference>
<dbReference type="PANTHER" id="PTHR41791">
    <property type="entry name" value="SSL7039 PROTEIN"/>
    <property type="match status" value="1"/>
</dbReference>
<evidence type="ECO:0000313" key="2">
    <source>
        <dbReference type="Proteomes" id="UP000662703"/>
    </source>
</evidence>
<sequence length="88" mass="9927">MARLRDPVARGLIIAAVQRLVEGLPVDTKGLGPGLGELRVHYGPGYRVYFHRRRGRLVLLLCGGNKGSQKRDLRRAERILKEWSKDHG</sequence>
<organism evidence="1 2">
    <name type="scientific">Alloalcanivorax profundimaris</name>
    <dbReference type="NCBI Taxonomy" id="2735259"/>
    <lineage>
        <taxon>Bacteria</taxon>
        <taxon>Pseudomonadati</taxon>
        <taxon>Pseudomonadota</taxon>
        <taxon>Gammaproteobacteria</taxon>
        <taxon>Oceanospirillales</taxon>
        <taxon>Alcanivoracaceae</taxon>
        <taxon>Alloalcanivorax</taxon>
    </lineage>
</organism>
<protein>
    <submittedName>
        <fullName evidence="1">Addiction module killer protein</fullName>
    </submittedName>
</protein>
<evidence type="ECO:0000313" key="1">
    <source>
        <dbReference type="EMBL" id="MBF5058366.1"/>
    </source>
</evidence>
<dbReference type="Proteomes" id="UP000662703">
    <property type="component" value="Unassembled WGS sequence"/>
</dbReference>
<accession>A0ABS0AW48</accession>
<keyword evidence="2" id="KW-1185">Reference proteome</keyword>
<name>A0ABS0AW48_9GAMM</name>
<proteinExistence type="predicted"/>
<dbReference type="Pfam" id="PF05973">
    <property type="entry name" value="Gp49"/>
    <property type="match status" value="1"/>
</dbReference>
<dbReference type="PIRSF" id="PIRSF028744">
    <property type="entry name" value="Addict_mod_HI1419"/>
    <property type="match status" value="1"/>
</dbReference>
<comment type="caution">
    <text evidence="1">The sequence shown here is derived from an EMBL/GenBank/DDBJ whole genome shotgun (WGS) entry which is preliminary data.</text>
</comment>